<organism evidence="3 4">
    <name type="scientific">Vibrio mimicus</name>
    <dbReference type="NCBI Taxonomy" id="674"/>
    <lineage>
        <taxon>Bacteria</taxon>
        <taxon>Pseudomonadati</taxon>
        <taxon>Pseudomonadota</taxon>
        <taxon>Gammaproteobacteria</taxon>
        <taxon>Vibrionales</taxon>
        <taxon>Vibrionaceae</taxon>
        <taxon>Vibrio</taxon>
    </lineage>
</organism>
<dbReference type="Gene3D" id="1.10.246.40">
    <property type="entry name" value="Tn5 transposase, domain 1"/>
    <property type="match status" value="1"/>
</dbReference>
<evidence type="ECO:0000313" key="4">
    <source>
        <dbReference type="Proteomes" id="UP000053748"/>
    </source>
</evidence>
<accession>A0A2J9UXP4</accession>
<dbReference type="PANTHER" id="PTHR37319:SF1">
    <property type="entry name" value="TRANSPOSASE TN5 DIMERISATION DOMAIN-CONTAINING PROTEIN"/>
    <property type="match status" value="1"/>
</dbReference>
<dbReference type="PANTHER" id="PTHR37319">
    <property type="entry name" value="TRANSPOSASE"/>
    <property type="match status" value="1"/>
</dbReference>
<dbReference type="InterPro" id="IPR014735">
    <property type="entry name" value="Transposase_Tn5-like_N"/>
</dbReference>
<dbReference type="Gene3D" id="3.90.350.10">
    <property type="entry name" value="Transposase Inhibitor Protein From Tn5, Chain A, domain 1"/>
    <property type="match status" value="1"/>
</dbReference>
<dbReference type="GO" id="GO:0003677">
    <property type="term" value="F:DNA binding"/>
    <property type="evidence" value="ECO:0007669"/>
    <property type="project" value="InterPro"/>
</dbReference>
<evidence type="ECO:0000313" key="3">
    <source>
        <dbReference type="EMBL" id="PNM56292.1"/>
    </source>
</evidence>
<sequence>MNFISNSAQWAKHVFQHANLGDSRRVNRLMKLSATLAAHSGKSVPQANQSAANIEAAYRFIRNEAIHADAIAEASFLATKQDALTFDTLLALEDTSSLSFSHKGVRDELGHTTSHHSSRGFQAHSVLLYAPLQMQVVGLIEQQLWTRDIATKGKRKDATKRPYIEKESFKWQRASQNMAQRLGSHMSQVVSVCDRESDLIEYLQYKLTHQQRFVVRSMISRHIEEAEGKLHLYGKSLQSAGERQVEVVQKGGRKGRVATCEVRFSPITLKMPSNKEGVSTPLFYVSCIEKYNPDGLCWHLLTSEHITTQKQALTILEWYEKRWLIEDFHKSWKSGGTQVENLRLQSKGNLERMIVILAFIAVRIQQLRHLGQQQEVAEQQSYETLLGNKAWKLLWLKVEKSKPPKHAPTVRWAYLSLGEISWVAR</sequence>
<dbReference type="InterPro" id="IPR047768">
    <property type="entry name" value="Tn5p-like"/>
</dbReference>
<proteinExistence type="predicted"/>
<dbReference type="NCBIfam" id="NF033590">
    <property type="entry name" value="transpos_IS4_3"/>
    <property type="match status" value="1"/>
</dbReference>
<dbReference type="STRING" id="674.VM_08510"/>
<dbReference type="GO" id="GO:0006313">
    <property type="term" value="P:DNA transposition"/>
    <property type="evidence" value="ECO:0007669"/>
    <property type="project" value="InterPro"/>
</dbReference>
<dbReference type="EMBL" id="LOSJ02000002">
    <property type="protein sequence ID" value="PNM56292.1"/>
    <property type="molecule type" value="Genomic_DNA"/>
</dbReference>
<reference evidence="3" key="1">
    <citation type="submission" date="2017-12" db="EMBL/GenBank/DDBJ databases">
        <title>FDA dAtabase for Regulatory Grade micrObial Sequences (FDA-ARGOS): Supporting development and validation of Infectious Disease Dx tests.</title>
        <authorList>
            <person name="Hoffmann M."/>
            <person name="Allard M."/>
            <person name="Evans P."/>
            <person name="Brown E."/>
            <person name="Tallon L.J."/>
            <person name="Sadzewicz L."/>
            <person name="Sengamalay N."/>
            <person name="Ott S."/>
            <person name="Godinez A."/>
            <person name="Nagaraj S."/>
            <person name="Vavikolanu K."/>
            <person name="Aluvathingal J."/>
            <person name="Nadendla S."/>
            <person name="Hobson J."/>
            <person name="Sichtig H."/>
        </authorList>
    </citation>
    <scope>NUCLEOTIDE SEQUENCE [LARGE SCALE GENOMIC DNA]</scope>
    <source>
        <strain evidence="3">FDAARGOS_113</strain>
    </source>
</reference>
<dbReference type="InterPro" id="IPR014737">
    <property type="entry name" value="Transposase_Tn5-like_C"/>
</dbReference>
<name>A0A2J9UXP4_VIBMI</name>
<gene>
    <name evidence="3" type="ORF">AL544_009455</name>
</gene>
<dbReference type="AlphaFoldDB" id="A0A2J9UXP4"/>
<evidence type="ECO:0000259" key="1">
    <source>
        <dbReference type="Pfam" id="PF01609"/>
    </source>
</evidence>
<feature type="domain" description="Transposase Tn5-like N-terminal" evidence="2">
    <location>
        <begin position="8"/>
        <end position="66"/>
    </location>
</feature>
<dbReference type="Pfam" id="PF01609">
    <property type="entry name" value="DDE_Tnp_1"/>
    <property type="match status" value="1"/>
</dbReference>
<dbReference type="Pfam" id="PF14706">
    <property type="entry name" value="Tnp_DNA_bind"/>
    <property type="match status" value="1"/>
</dbReference>
<dbReference type="InterPro" id="IPR002559">
    <property type="entry name" value="Transposase_11"/>
</dbReference>
<evidence type="ECO:0000259" key="2">
    <source>
        <dbReference type="Pfam" id="PF14706"/>
    </source>
</evidence>
<dbReference type="GO" id="GO:0004803">
    <property type="term" value="F:transposase activity"/>
    <property type="evidence" value="ECO:0007669"/>
    <property type="project" value="InterPro"/>
</dbReference>
<dbReference type="InterPro" id="IPR038215">
    <property type="entry name" value="TN5-like_N_sf"/>
</dbReference>
<dbReference type="SUPFAM" id="SSF53098">
    <property type="entry name" value="Ribonuclease H-like"/>
    <property type="match status" value="1"/>
</dbReference>
<dbReference type="Proteomes" id="UP000053748">
    <property type="component" value="Unassembled WGS sequence"/>
</dbReference>
<feature type="domain" description="Transposase IS4-like" evidence="1">
    <location>
        <begin position="166"/>
        <end position="361"/>
    </location>
</feature>
<dbReference type="Gene3D" id="1.10.740.10">
    <property type="entry name" value="Transferase Inhibitor Protein From Tn5, Chain"/>
    <property type="match status" value="1"/>
</dbReference>
<comment type="caution">
    <text evidence="3">The sequence shown here is derived from an EMBL/GenBank/DDBJ whole genome shotgun (WGS) entry which is preliminary data.</text>
</comment>
<protein>
    <submittedName>
        <fullName evidence="3">IS4 family transposase</fullName>
    </submittedName>
</protein>
<keyword evidence="4" id="KW-1185">Reference proteome</keyword>
<dbReference type="InterPro" id="IPR012337">
    <property type="entry name" value="RNaseH-like_sf"/>
</dbReference>
<dbReference type="InterPro" id="IPR054836">
    <property type="entry name" value="Tn5_transposase"/>
</dbReference>